<evidence type="ECO:0000256" key="5">
    <source>
        <dbReference type="ARBA" id="ARBA00022989"/>
    </source>
</evidence>
<sequence>MNRSISKSYLYVNALSELGMRMDLIAMGALILLATGGSALWLSGLLLAGVLGGLLSSLVSGIVADRYERRKIMIISDLLRAGLIAVLIFFPEPWLILLVRFSIGMCSSFFEVSFRAELPEIYGKENMLNINAFVSRLSSIAMVIGFLGGGFLYELLGYKAVFTFDALSFLLSFFFLLRVKWPTRSRASRSQTARLSLRQDVRDVVGYLKLHPVLFTVFFVYVVDTFGSASHNLGIPLLAEGVGAERQALFYGLFWSLWGAGNVISSILIPRLPILRKSLVYTYFLATIGMSLGFILFLSSTSVPWILFFAFVTGVFDAVSVTTYHTLMQQSDNEIRGRIFGVSGFLNRSGFAIGFLVAPHVLEAFTLPIMVTIFHGSIILALLLALGNLRLKANRGSVSL</sequence>
<evidence type="ECO:0000256" key="6">
    <source>
        <dbReference type="ARBA" id="ARBA00023136"/>
    </source>
</evidence>
<dbReference type="PANTHER" id="PTHR43266">
    <property type="entry name" value="MACROLIDE-EFFLUX PROTEIN"/>
    <property type="match status" value="1"/>
</dbReference>
<comment type="caution">
    <text evidence="9">The sequence shown here is derived from an EMBL/GenBank/DDBJ whole genome shotgun (WGS) entry which is preliminary data.</text>
</comment>
<dbReference type="CDD" id="cd06173">
    <property type="entry name" value="MFS_MefA_like"/>
    <property type="match status" value="1"/>
</dbReference>
<dbReference type="InterPro" id="IPR020846">
    <property type="entry name" value="MFS_dom"/>
</dbReference>
<dbReference type="PROSITE" id="PS50850">
    <property type="entry name" value="MFS"/>
    <property type="match status" value="1"/>
</dbReference>
<dbReference type="Pfam" id="PF07690">
    <property type="entry name" value="MFS_1"/>
    <property type="match status" value="1"/>
</dbReference>
<dbReference type="RefSeq" id="WP_386049653.1">
    <property type="nucleotide sequence ID" value="NZ_JBHUIO010000019.1"/>
</dbReference>
<protein>
    <submittedName>
        <fullName evidence="9">MFS transporter</fullName>
    </submittedName>
</protein>
<feature type="transmembrane region" description="Helical" evidence="7">
    <location>
        <begin position="248"/>
        <end position="268"/>
    </location>
</feature>
<feature type="transmembrane region" description="Helical" evidence="7">
    <location>
        <begin position="339"/>
        <end position="358"/>
    </location>
</feature>
<evidence type="ECO:0000313" key="9">
    <source>
        <dbReference type="EMBL" id="MFD2172266.1"/>
    </source>
</evidence>
<feature type="transmembrane region" description="Helical" evidence="7">
    <location>
        <begin position="280"/>
        <end position="299"/>
    </location>
</feature>
<accession>A0ABW5A377</accession>
<feature type="transmembrane region" description="Helical" evidence="7">
    <location>
        <begin position="204"/>
        <end position="223"/>
    </location>
</feature>
<name>A0ABW5A377_9BACL</name>
<evidence type="ECO:0000259" key="8">
    <source>
        <dbReference type="PROSITE" id="PS50850"/>
    </source>
</evidence>
<dbReference type="EMBL" id="JBHUIO010000019">
    <property type="protein sequence ID" value="MFD2172266.1"/>
    <property type="molecule type" value="Genomic_DNA"/>
</dbReference>
<dbReference type="PANTHER" id="PTHR43266:SF2">
    <property type="entry name" value="MAJOR FACILITATOR SUPERFAMILY (MFS) PROFILE DOMAIN-CONTAINING PROTEIN"/>
    <property type="match status" value="1"/>
</dbReference>
<feature type="transmembrane region" description="Helical" evidence="7">
    <location>
        <begin position="159"/>
        <end position="179"/>
    </location>
</feature>
<gene>
    <name evidence="9" type="ORF">ACFSOY_20160</name>
</gene>
<evidence type="ECO:0000256" key="7">
    <source>
        <dbReference type="SAM" id="Phobius"/>
    </source>
</evidence>
<feature type="transmembrane region" description="Helical" evidence="7">
    <location>
        <begin position="12"/>
        <end position="34"/>
    </location>
</feature>
<dbReference type="SUPFAM" id="SSF103473">
    <property type="entry name" value="MFS general substrate transporter"/>
    <property type="match status" value="1"/>
</dbReference>
<keyword evidence="4 7" id="KW-0812">Transmembrane</keyword>
<organism evidence="9 10">
    <name type="scientific">Tumebacillus lipolyticus</name>
    <dbReference type="NCBI Taxonomy" id="1280370"/>
    <lineage>
        <taxon>Bacteria</taxon>
        <taxon>Bacillati</taxon>
        <taxon>Bacillota</taxon>
        <taxon>Bacilli</taxon>
        <taxon>Bacillales</taxon>
        <taxon>Alicyclobacillaceae</taxon>
        <taxon>Tumebacillus</taxon>
    </lineage>
</organism>
<reference evidence="10" key="1">
    <citation type="journal article" date="2019" name="Int. J. Syst. Evol. Microbiol.">
        <title>The Global Catalogue of Microorganisms (GCM) 10K type strain sequencing project: providing services to taxonomists for standard genome sequencing and annotation.</title>
        <authorList>
            <consortium name="The Broad Institute Genomics Platform"/>
            <consortium name="The Broad Institute Genome Sequencing Center for Infectious Disease"/>
            <person name="Wu L."/>
            <person name="Ma J."/>
        </authorList>
    </citation>
    <scope>NUCLEOTIDE SEQUENCE [LARGE SCALE GENOMIC DNA]</scope>
    <source>
        <strain evidence="10">CGMCC 1.13574</strain>
    </source>
</reference>
<feature type="transmembrane region" description="Helical" evidence="7">
    <location>
        <begin position="40"/>
        <end position="60"/>
    </location>
</feature>
<keyword evidence="3" id="KW-1003">Cell membrane</keyword>
<keyword evidence="2" id="KW-0813">Transport</keyword>
<dbReference type="Gene3D" id="1.20.1250.20">
    <property type="entry name" value="MFS general substrate transporter like domains"/>
    <property type="match status" value="1"/>
</dbReference>
<evidence type="ECO:0000256" key="2">
    <source>
        <dbReference type="ARBA" id="ARBA00022448"/>
    </source>
</evidence>
<evidence type="ECO:0000256" key="4">
    <source>
        <dbReference type="ARBA" id="ARBA00022692"/>
    </source>
</evidence>
<feature type="transmembrane region" description="Helical" evidence="7">
    <location>
        <begin position="364"/>
        <end position="386"/>
    </location>
</feature>
<evidence type="ECO:0000313" key="10">
    <source>
        <dbReference type="Proteomes" id="UP001597343"/>
    </source>
</evidence>
<dbReference type="InterPro" id="IPR011701">
    <property type="entry name" value="MFS"/>
</dbReference>
<keyword evidence="5 7" id="KW-1133">Transmembrane helix</keyword>
<feature type="transmembrane region" description="Helical" evidence="7">
    <location>
        <begin position="305"/>
        <end position="327"/>
    </location>
</feature>
<keyword evidence="6 7" id="KW-0472">Membrane</keyword>
<evidence type="ECO:0000256" key="1">
    <source>
        <dbReference type="ARBA" id="ARBA00004651"/>
    </source>
</evidence>
<dbReference type="Proteomes" id="UP001597343">
    <property type="component" value="Unassembled WGS sequence"/>
</dbReference>
<evidence type="ECO:0000256" key="3">
    <source>
        <dbReference type="ARBA" id="ARBA00022475"/>
    </source>
</evidence>
<keyword evidence="10" id="KW-1185">Reference proteome</keyword>
<comment type="subcellular location">
    <subcellularLocation>
        <location evidence="1">Cell membrane</location>
        <topology evidence="1">Multi-pass membrane protein</topology>
    </subcellularLocation>
</comment>
<feature type="domain" description="Major facilitator superfamily (MFS) profile" evidence="8">
    <location>
        <begin position="1"/>
        <end position="393"/>
    </location>
</feature>
<dbReference type="InterPro" id="IPR036259">
    <property type="entry name" value="MFS_trans_sf"/>
</dbReference>
<proteinExistence type="predicted"/>